<dbReference type="HOGENOM" id="CLU_061999_1_0_9"/>
<dbReference type="KEGG" id="csq:CSCA_0781"/>
<dbReference type="InterPro" id="IPR016195">
    <property type="entry name" value="Pol/histidinol_Pase-like"/>
</dbReference>
<proteinExistence type="predicted"/>
<feature type="domain" description="Polymerase/histidinol phosphatase N-terminal" evidence="1">
    <location>
        <begin position="7"/>
        <end position="102"/>
    </location>
</feature>
<dbReference type="PANTHER" id="PTHR36928:SF1">
    <property type="entry name" value="PHOSPHATASE YCDX-RELATED"/>
    <property type="match status" value="1"/>
</dbReference>
<evidence type="ECO:0000313" key="2">
    <source>
        <dbReference type="EMBL" id="AKA67906.1"/>
    </source>
</evidence>
<reference evidence="2 3" key="1">
    <citation type="journal article" date="2015" name="J. Biotechnol.">
        <title>Complete genome sequence of a malodorant-producing acetogen, Clostridium scatologenes ATCC 25775(T).</title>
        <authorList>
            <person name="Zhu Z."/>
            <person name="Guo T."/>
            <person name="Zheng H."/>
            <person name="Song T."/>
            <person name="Ouyang P."/>
            <person name="Xie J."/>
        </authorList>
    </citation>
    <scope>NUCLEOTIDE SEQUENCE [LARGE SCALE GENOMIC DNA]</scope>
    <source>
        <strain evidence="2 3">ATCC 25775</strain>
    </source>
</reference>
<dbReference type="GO" id="GO:0042578">
    <property type="term" value="F:phosphoric ester hydrolase activity"/>
    <property type="evidence" value="ECO:0007669"/>
    <property type="project" value="TreeGrafter"/>
</dbReference>
<dbReference type="PANTHER" id="PTHR36928">
    <property type="entry name" value="PHOSPHATASE YCDX-RELATED"/>
    <property type="match status" value="1"/>
</dbReference>
<dbReference type="Proteomes" id="UP000033115">
    <property type="component" value="Chromosome"/>
</dbReference>
<dbReference type="GO" id="GO:0008270">
    <property type="term" value="F:zinc ion binding"/>
    <property type="evidence" value="ECO:0007669"/>
    <property type="project" value="TreeGrafter"/>
</dbReference>
<protein>
    <submittedName>
        <fullName evidence="2">PHP domain-containing protein</fullName>
    </submittedName>
</protein>
<evidence type="ECO:0000259" key="1">
    <source>
        <dbReference type="SMART" id="SM00481"/>
    </source>
</evidence>
<sequence>MSFKIIADYHTHTNIAKGHIPLFNIIWGEHAKGSIESNVKAGIKRGLKEIAITDHGYKHIAFGMKVNQYEKLRKLIDDFNKSSSLKKNGFKILLGVECNIVTKEGDIDIKDEVIDYLDIICAGYHPGALQNPLLLTNYTEAAINAIEKYEISILNHPLEHVNPDIFEIGKVATLKNTALEINRSHRNMDIETIKKLKNMGVKFSLGSDAHKSQDVGNFGEAYNIAIKAGLTDDDIVNADGSAHISMKLLRN</sequence>
<dbReference type="EMBL" id="CP009933">
    <property type="protein sequence ID" value="AKA67906.1"/>
    <property type="molecule type" value="Genomic_DNA"/>
</dbReference>
<dbReference type="Gene3D" id="3.20.20.140">
    <property type="entry name" value="Metal-dependent hydrolases"/>
    <property type="match status" value="1"/>
</dbReference>
<dbReference type="STRING" id="1548.CSCA_0781"/>
<dbReference type="InterPro" id="IPR050243">
    <property type="entry name" value="PHP_phosphatase"/>
</dbReference>
<dbReference type="RefSeq" id="WP_029159806.1">
    <property type="nucleotide sequence ID" value="NZ_CP009933.1"/>
</dbReference>
<dbReference type="SMART" id="SM00481">
    <property type="entry name" value="POLIIIAc"/>
    <property type="match status" value="1"/>
</dbReference>
<dbReference type="Pfam" id="PF02811">
    <property type="entry name" value="PHP"/>
    <property type="match status" value="1"/>
</dbReference>
<organism evidence="2 3">
    <name type="scientific">Clostridium scatologenes</name>
    <dbReference type="NCBI Taxonomy" id="1548"/>
    <lineage>
        <taxon>Bacteria</taxon>
        <taxon>Bacillati</taxon>
        <taxon>Bacillota</taxon>
        <taxon>Clostridia</taxon>
        <taxon>Eubacteriales</taxon>
        <taxon>Clostridiaceae</taxon>
        <taxon>Clostridium</taxon>
    </lineage>
</organism>
<dbReference type="AlphaFoldDB" id="A0A0E3GQ40"/>
<gene>
    <name evidence="2" type="ORF">CSCA_0781</name>
</gene>
<dbReference type="GO" id="GO:0005829">
    <property type="term" value="C:cytosol"/>
    <property type="evidence" value="ECO:0007669"/>
    <property type="project" value="TreeGrafter"/>
</dbReference>
<evidence type="ECO:0000313" key="3">
    <source>
        <dbReference type="Proteomes" id="UP000033115"/>
    </source>
</evidence>
<dbReference type="SUPFAM" id="SSF89550">
    <property type="entry name" value="PHP domain-like"/>
    <property type="match status" value="1"/>
</dbReference>
<keyword evidence="3" id="KW-1185">Reference proteome</keyword>
<dbReference type="InterPro" id="IPR004013">
    <property type="entry name" value="PHP_dom"/>
</dbReference>
<name>A0A0E3GQ40_CLOSL</name>
<dbReference type="InterPro" id="IPR003141">
    <property type="entry name" value="Pol/His_phosphatase_N"/>
</dbReference>
<accession>A0A0E3GQ40</accession>